<feature type="compositionally biased region" description="Low complexity" evidence="1">
    <location>
        <begin position="230"/>
        <end position="240"/>
    </location>
</feature>
<gene>
    <name evidence="2" type="ORF">D7B24_001862</name>
</gene>
<evidence type="ECO:0000313" key="2">
    <source>
        <dbReference type="EMBL" id="RNJ59685.1"/>
    </source>
</evidence>
<dbReference type="PANTHER" id="PTHR19879:SF9">
    <property type="entry name" value="TRANSCRIPTION INITIATION FACTOR TFIID SUBUNIT 5"/>
    <property type="match status" value="1"/>
</dbReference>
<evidence type="ECO:0000313" key="3">
    <source>
        <dbReference type="Proteomes" id="UP000267145"/>
    </source>
</evidence>
<comment type="caution">
    <text evidence="2">The sequence shown here is derived from an EMBL/GenBank/DDBJ whole genome shotgun (WGS) entry which is preliminary data.</text>
</comment>
<evidence type="ECO:0000256" key="1">
    <source>
        <dbReference type="SAM" id="MobiDB-lite"/>
    </source>
</evidence>
<dbReference type="STRING" id="1051616.A0A3M9YHL9"/>
<proteinExistence type="predicted"/>
<keyword evidence="3" id="KW-1185">Reference proteome</keyword>
<reference evidence="2 3" key="1">
    <citation type="submission" date="2018-10" db="EMBL/GenBank/DDBJ databases">
        <title>Genome sequence of Verticillium nonalfalfae VnAa140.</title>
        <authorList>
            <person name="Stajich J.E."/>
            <person name="Kasson M.T."/>
        </authorList>
    </citation>
    <scope>NUCLEOTIDE SEQUENCE [LARGE SCALE GENOMIC DNA]</scope>
    <source>
        <strain evidence="2 3">VnAa140</strain>
    </source>
</reference>
<sequence>MDTLRIQCDRLEEALESTATSVEEFSSTHTTSHANLEPLVTELSELRRSTAALRDKAASFDDGATPIPDDVFRGIKMVPANCVGIVPMDADRLVRPLETGRRALDVAVAGLDMATGVNMAEQTGDSPPYATTSIVPEILYIKVRLAEDRDRNANTVQTVVLTEFLEALQRFASQHSGNLVPPPIEQHRNSNVASSDAASLPGGSGSGSGSGGGPDSFQAPDDSTRAPSPGLDGLDAGDLGRPTPAYSAIRLPPAPQRMDLRHVSRLPTLESEILGIAFDATARVPRVAVTTYHHRVRFFHMKVPEGREQMAGRFNLNGTSMCLSPAGPSMAVVQEHMDNLSTSAYERLELSRRQAGSRETLHDGRTFLDPEVVVFGYAKQTYLTKHLRWPGARPFAFSPNGAWLAVRGVLGRVEVWDVAGGGKGVGVVRSHTADVFEARFTAGGDGLVTMSRDGTLRVTSTMTWQGTAKLEVDEWKNPVFLAVSVAGSVVASVWGRKVYLWDPDTGALDNWSLDGPGGEGWPLAASPDLRFLCCRTENGADVRDMATGRVLCRMGFGQGFASSAAFSLDSKYLTVGRALGGHHVREALGRVDFWEIIE</sequence>
<dbReference type="PANTHER" id="PTHR19879">
    <property type="entry name" value="TRANSCRIPTION INITIATION FACTOR TFIID"/>
    <property type="match status" value="1"/>
</dbReference>
<dbReference type="InterPro" id="IPR015943">
    <property type="entry name" value="WD40/YVTN_repeat-like_dom_sf"/>
</dbReference>
<protein>
    <submittedName>
        <fullName evidence="2">Uncharacterized protein</fullName>
    </submittedName>
</protein>
<dbReference type="RefSeq" id="XP_028497843.1">
    <property type="nucleotide sequence ID" value="XM_028636081.1"/>
</dbReference>
<dbReference type="Gene3D" id="2.130.10.10">
    <property type="entry name" value="YVTN repeat-like/Quinoprotein amine dehydrogenase"/>
    <property type="match status" value="2"/>
</dbReference>
<dbReference type="SUPFAM" id="SSF101908">
    <property type="entry name" value="Putative isomerase YbhE"/>
    <property type="match status" value="1"/>
</dbReference>
<accession>A0A3M9YHL9</accession>
<name>A0A3M9YHL9_9PEZI</name>
<dbReference type="GeneID" id="39605551"/>
<dbReference type="AlphaFoldDB" id="A0A3M9YHL9"/>
<dbReference type="EMBL" id="RBVV01000014">
    <property type="protein sequence ID" value="RNJ59685.1"/>
    <property type="molecule type" value="Genomic_DNA"/>
</dbReference>
<feature type="compositionally biased region" description="Gly residues" evidence="1">
    <location>
        <begin position="202"/>
        <end position="214"/>
    </location>
</feature>
<organism evidence="2 3">
    <name type="scientific">Verticillium nonalfalfae</name>
    <dbReference type="NCBI Taxonomy" id="1051616"/>
    <lineage>
        <taxon>Eukaryota</taxon>
        <taxon>Fungi</taxon>
        <taxon>Dikarya</taxon>
        <taxon>Ascomycota</taxon>
        <taxon>Pezizomycotina</taxon>
        <taxon>Sordariomycetes</taxon>
        <taxon>Hypocreomycetidae</taxon>
        <taxon>Glomerellales</taxon>
        <taxon>Plectosphaerellaceae</taxon>
        <taxon>Verticillium</taxon>
    </lineage>
</organism>
<feature type="region of interest" description="Disordered" evidence="1">
    <location>
        <begin position="176"/>
        <end position="253"/>
    </location>
</feature>
<dbReference type="Proteomes" id="UP000267145">
    <property type="component" value="Unassembled WGS sequence"/>
</dbReference>